<proteinExistence type="predicted"/>
<name>A0ACC3D8E2_9PEZI</name>
<comment type="caution">
    <text evidence="1">The sequence shown here is derived from an EMBL/GenBank/DDBJ whole genome shotgun (WGS) entry which is preliminary data.</text>
</comment>
<reference evidence="1" key="1">
    <citation type="submission" date="2024-09" db="EMBL/GenBank/DDBJ databases">
        <title>Black Yeasts Isolated from many extreme environments.</title>
        <authorList>
            <person name="Coleine C."/>
            <person name="Stajich J.E."/>
            <person name="Selbmann L."/>
        </authorList>
    </citation>
    <scope>NUCLEOTIDE SEQUENCE</scope>
    <source>
        <strain evidence="1">CCFEE 5737</strain>
    </source>
</reference>
<keyword evidence="2" id="KW-1185">Reference proteome</keyword>
<dbReference type="Proteomes" id="UP001186974">
    <property type="component" value="Unassembled WGS sequence"/>
</dbReference>
<dbReference type="EMBL" id="JAWDJW010006832">
    <property type="protein sequence ID" value="KAK3063481.1"/>
    <property type="molecule type" value="Genomic_DNA"/>
</dbReference>
<organism evidence="1 2">
    <name type="scientific">Coniosporium uncinatum</name>
    <dbReference type="NCBI Taxonomy" id="93489"/>
    <lineage>
        <taxon>Eukaryota</taxon>
        <taxon>Fungi</taxon>
        <taxon>Dikarya</taxon>
        <taxon>Ascomycota</taxon>
        <taxon>Pezizomycotina</taxon>
        <taxon>Dothideomycetes</taxon>
        <taxon>Dothideomycetes incertae sedis</taxon>
        <taxon>Coniosporium</taxon>
    </lineage>
</organism>
<sequence length="525" mass="56573">MDAFSFARQLLYSQLFVTPPVPHGDFTNQVVVVTGSNVGLGYETVKHLIQLNAAKVILAVRTVSKGEAAVAKIVEQTKCSKDRFEVWQFDLSSFGSVKVLTDKAQQLDRLDAVIQNAGILTSKWTIVEGYESHLLIDVLGPVFFGFSILPKLKASAAKHNSRGRLSFVGSDMYYVAKLKEQHAPGKMLDALNDQDKSDLGNRYATSKLLLLTMYRPAFRTLQRSALPRSFPRTSGAQRFASTTSRRTGSWKGTAVRWGLAGSAIYYYNTSNIFAEEPAYSLHTPTTDQENENLPTIDAIAAQRKKRLSSSSISADATSSSTSASSSLASASPSTAAPGSPEALEEEAGQEGAFNPETGEINWGCPCLGGMAEGPCGPQFKEAFSCFVFSKEEPKGVDCIDKFKGMQDCFREHPEIYGAELEDDEEVAAAEAADATGEAAPIPANATASLDNDASNAAPSSSASASRDSADPSKEKVAHDKPLNPPPADKPEKQARAQQATEQVKKEHETTSESDNLVPKSWHDAK</sequence>
<gene>
    <name evidence="1" type="ORF">LTS18_015141</name>
</gene>
<evidence type="ECO:0000313" key="1">
    <source>
        <dbReference type="EMBL" id="KAK3063481.1"/>
    </source>
</evidence>
<accession>A0ACC3D8E2</accession>
<evidence type="ECO:0000313" key="2">
    <source>
        <dbReference type="Proteomes" id="UP001186974"/>
    </source>
</evidence>
<protein>
    <submittedName>
        <fullName evidence="1">Uncharacterized protein</fullName>
    </submittedName>
</protein>